<name>A0ABY4NCZ6_9MICO</name>
<evidence type="ECO:0000313" key="2">
    <source>
        <dbReference type="EMBL" id="UQN31807.1"/>
    </source>
</evidence>
<accession>A0ABY4NCZ6</accession>
<keyword evidence="2" id="KW-0614">Plasmid</keyword>
<geneLocation type="plasmid" evidence="2 3">
    <name>pCBA3104-01</name>
</geneLocation>
<evidence type="ECO:0000259" key="1">
    <source>
        <dbReference type="Pfam" id="PF02557"/>
    </source>
</evidence>
<keyword evidence="2" id="KW-0378">Hydrolase</keyword>
<proteinExistence type="predicted"/>
<reference evidence="2" key="1">
    <citation type="submission" date="2022-05" db="EMBL/GenBank/DDBJ databases">
        <title>Genomic analysis of Brachybacterium sp. CBA3104.</title>
        <authorList>
            <person name="Roh S.W."/>
            <person name="Kim Y.B."/>
            <person name="Kim Y."/>
        </authorList>
    </citation>
    <scope>NUCLEOTIDE SEQUENCE</scope>
    <source>
        <strain evidence="2">CBA3104</strain>
        <plasmid evidence="2">pCBA3104-01</plasmid>
    </source>
</reference>
<keyword evidence="2" id="KW-0645">Protease</keyword>
<dbReference type="SUPFAM" id="SSF55166">
    <property type="entry name" value="Hedgehog/DD-peptidase"/>
    <property type="match status" value="1"/>
</dbReference>
<dbReference type="GO" id="GO:0004180">
    <property type="term" value="F:carboxypeptidase activity"/>
    <property type="evidence" value="ECO:0007669"/>
    <property type="project" value="UniProtKB-KW"/>
</dbReference>
<feature type="domain" description="D-alanyl-D-alanine carboxypeptidase-like core" evidence="1">
    <location>
        <begin position="298"/>
        <end position="361"/>
    </location>
</feature>
<dbReference type="InterPro" id="IPR003709">
    <property type="entry name" value="VanY-like_core_dom"/>
</dbReference>
<keyword evidence="3" id="KW-1185">Reference proteome</keyword>
<sequence>MRKWLVFGLVGVLVLGVATFGGLILIMFQTVSVTGGMGASSAGSATCTQEGGTDTALSVGAGAPSAVAGLDKEQTASLALIMKVGEDEGMSERAQLVAGMTAYQESKLKNITGGDRDSVGEFQQRPSQGWGTAEQLTDPSYAARAFYKGVDTANGHIPGLADIKGWESMSLTEAAQAVQKSGYPDAYAQHEVLIRGAMGKLAGVSLSEAAASLTQGDLGCDSDALTSAPKGLPTQAQLTKDSSSVKCPEGTTDLGVATGGFQGKRVPIRLCSINGTVCTGSDCRSGELNGKARGEVILNSLVAPHFMKWLKAVRADGFNPQFSSSFRSWETQVSLSGSSNAASPGHSNHQMGAAVDIAGLPGTYTRGNCSGAAKDGSCQADNDAWKSYHKRGLENGGLFHDEEFWHLEWVITRASERDVPFIKAA</sequence>
<evidence type="ECO:0000313" key="3">
    <source>
        <dbReference type="Proteomes" id="UP001055868"/>
    </source>
</evidence>
<dbReference type="EMBL" id="CP097219">
    <property type="protein sequence ID" value="UQN31807.1"/>
    <property type="molecule type" value="Genomic_DNA"/>
</dbReference>
<dbReference type="Pfam" id="PF02557">
    <property type="entry name" value="VanY"/>
    <property type="match status" value="1"/>
</dbReference>
<keyword evidence="2" id="KW-0121">Carboxypeptidase</keyword>
<dbReference type="Gene3D" id="3.30.1380.10">
    <property type="match status" value="1"/>
</dbReference>
<dbReference type="Proteomes" id="UP001055868">
    <property type="component" value="Plasmid pCBA3104-01"/>
</dbReference>
<protein>
    <submittedName>
        <fullName evidence="2">D-alanyl-D-alanine carboxypeptidase family protein</fullName>
    </submittedName>
</protein>
<dbReference type="InterPro" id="IPR009045">
    <property type="entry name" value="Zn_M74/Hedgehog-like"/>
</dbReference>
<organism evidence="2 3">
    <name type="scientific">Brachybacterium kimchii</name>
    <dbReference type="NCBI Taxonomy" id="2942909"/>
    <lineage>
        <taxon>Bacteria</taxon>
        <taxon>Bacillati</taxon>
        <taxon>Actinomycetota</taxon>
        <taxon>Actinomycetes</taxon>
        <taxon>Micrococcales</taxon>
        <taxon>Dermabacteraceae</taxon>
        <taxon>Brachybacterium</taxon>
    </lineage>
</organism>
<gene>
    <name evidence="2" type="ORF">M4486_19650</name>
</gene>
<dbReference type="RefSeq" id="WP_249481231.1">
    <property type="nucleotide sequence ID" value="NZ_CP097219.1"/>
</dbReference>